<dbReference type="InterPro" id="IPR003675">
    <property type="entry name" value="Rce1/LyrA-like_dom"/>
</dbReference>
<evidence type="ECO:0000313" key="3">
    <source>
        <dbReference type="EMBL" id="NQX46964.1"/>
    </source>
</evidence>
<protein>
    <submittedName>
        <fullName evidence="3">CPBP family intramembrane metalloprotease</fullName>
    </submittedName>
</protein>
<keyword evidence="3" id="KW-0378">Hydrolase</keyword>
<keyword evidence="1" id="KW-1133">Transmembrane helix</keyword>
<keyword evidence="3" id="KW-0482">Metalloprotease</keyword>
<sequence>MFLFTINNDYIESAPQVSLLIGISLAVIPSTIALILQLDSNKLFFQKDIYYFLKPITLEHFLLVEASLIGSAIVEELFYRFFSYNLMSLWTHAPLAVITSILFSFSHYLQKETRETFTLRSYIIIFLLGCSWFYSFFYTHNILFPILGHFLYNLPNIIIAFFKLYLPAKLNSNVEGSDPK</sequence>
<accession>A0ABX2DTR7</accession>
<keyword evidence="4" id="KW-1185">Reference proteome</keyword>
<keyword evidence="1" id="KW-0812">Transmembrane</keyword>
<proteinExistence type="predicted"/>
<dbReference type="GO" id="GO:0008237">
    <property type="term" value="F:metallopeptidase activity"/>
    <property type="evidence" value="ECO:0007669"/>
    <property type="project" value="UniProtKB-KW"/>
</dbReference>
<reference evidence="3 4" key="1">
    <citation type="submission" date="2020-05" db="EMBL/GenBank/DDBJ databases">
        <title>Paenibacillus glebae, sp. nov., Paenibacillus humi sp. nov., Paenibacillus pedi sp. nov., Paenibacillus terrestris sp. nov. and Paenibacillus terricola sp. nov., isolated from a forest top soil sample.</title>
        <authorList>
            <person name="Qi S."/>
            <person name="Carlier A."/>
            <person name="Cnockaert M."/>
            <person name="Vandamme P."/>
        </authorList>
    </citation>
    <scope>NUCLEOTIDE SEQUENCE [LARGE SCALE GENOMIC DNA]</scope>
    <source>
        <strain evidence="3 4">LMG 29502</strain>
    </source>
</reference>
<feature type="transmembrane region" description="Helical" evidence="1">
    <location>
        <begin position="142"/>
        <end position="162"/>
    </location>
</feature>
<comment type="caution">
    <text evidence="3">The sequence shown here is derived from an EMBL/GenBank/DDBJ whole genome shotgun (WGS) entry which is preliminary data.</text>
</comment>
<organism evidence="3 4">
    <name type="scientific">Paenibacillus tritici</name>
    <dbReference type="NCBI Taxonomy" id="1873425"/>
    <lineage>
        <taxon>Bacteria</taxon>
        <taxon>Bacillati</taxon>
        <taxon>Bacillota</taxon>
        <taxon>Bacilli</taxon>
        <taxon>Bacillales</taxon>
        <taxon>Paenibacillaceae</taxon>
        <taxon>Paenibacillus</taxon>
    </lineage>
</organism>
<keyword evidence="1" id="KW-0472">Membrane</keyword>
<feature type="transmembrane region" description="Helical" evidence="1">
    <location>
        <begin position="86"/>
        <end position="105"/>
    </location>
</feature>
<feature type="transmembrane region" description="Helical" evidence="1">
    <location>
        <begin position="117"/>
        <end position="136"/>
    </location>
</feature>
<evidence type="ECO:0000259" key="2">
    <source>
        <dbReference type="Pfam" id="PF02517"/>
    </source>
</evidence>
<dbReference type="EMBL" id="JABMKX010000008">
    <property type="protein sequence ID" value="NQX46964.1"/>
    <property type="molecule type" value="Genomic_DNA"/>
</dbReference>
<dbReference type="Pfam" id="PF02517">
    <property type="entry name" value="Rce1-like"/>
    <property type="match status" value="1"/>
</dbReference>
<feature type="transmembrane region" description="Helical" evidence="1">
    <location>
        <begin position="56"/>
        <end position="74"/>
    </location>
</feature>
<evidence type="ECO:0000313" key="4">
    <source>
        <dbReference type="Proteomes" id="UP000711047"/>
    </source>
</evidence>
<evidence type="ECO:0000256" key="1">
    <source>
        <dbReference type="SAM" id="Phobius"/>
    </source>
</evidence>
<dbReference type="Proteomes" id="UP000711047">
    <property type="component" value="Unassembled WGS sequence"/>
</dbReference>
<name>A0ABX2DTR7_9BACL</name>
<feature type="transmembrane region" description="Helical" evidence="1">
    <location>
        <begin position="17"/>
        <end position="36"/>
    </location>
</feature>
<feature type="domain" description="CAAX prenyl protease 2/Lysostaphin resistance protein A-like" evidence="2">
    <location>
        <begin position="62"/>
        <end position="154"/>
    </location>
</feature>
<gene>
    <name evidence="3" type="ORF">HQN87_16625</name>
</gene>
<keyword evidence="3" id="KW-0645">Protease</keyword>